<evidence type="ECO:0000313" key="2">
    <source>
        <dbReference type="EMBL" id="CCJ82507.1"/>
    </source>
</evidence>
<sequence length="42" mass="4798">MGRRGNAHQWPLFSGVMRDDFLRGIVKVIAIAWPALLFLKSE</sequence>
<reference evidence="3" key="1">
    <citation type="journal article" date="2012" name="PLoS ONE">
        <title>Comparative analysis of genome sequences covering the seven cronobacter species.</title>
        <authorList>
            <person name="Joseph S."/>
            <person name="Desai P."/>
            <person name="Ji Y."/>
            <person name="Cummings C.A."/>
            <person name="Shih R."/>
            <person name="Degoricija L."/>
            <person name="Rico A."/>
            <person name="Brzoska P."/>
            <person name="Hamby S.E."/>
            <person name="Masood N."/>
            <person name="Hariri S."/>
            <person name="Sonbol H."/>
            <person name="Chuzhanova N."/>
            <person name="McClelland M."/>
            <person name="Furtado M.R."/>
            <person name="Forsythe S.J."/>
        </authorList>
    </citation>
    <scope>NUCLEOTIDE SEQUENCE [LARGE SCALE GENOMIC DNA]</scope>
    <source>
        <strain evidence="3">1210</strain>
    </source>
</reference>
<name>A0ABP1WBM6_9ENTR</name>
<accession>A0ABP1WBM6</accession>
<organism evidence="2 3">
    <name type="scientific">Cronobacter dublinensis 1210</name>
    <dbReference type="NCBI Taxonomy" id="1208656"/>
    <lineage>
        <taxon>Bacteria</taxon>
        <taxon>Pseudomonadati</taxon>
        <taxon>Pseudomonadota</taxon>
        <taxon>Gammaproteobacteria</taxon>
        <taxon>Enterobacterales</taxon>
        <taxon>Enterobacteriaceae</taxon>
        <taxon>Cronobacter</taxon>
    </lineage>
</organism>
<evidence type="ECO:0000313" key="3">
    <source>
        <dbReference type="Proteomes" id="UP000009342"/>
    </source>
</evidence>
<dbReference type="EMBL" id="CAKZ01000147">
    <property type="protein sequence ID" value="CCJ82507.1"/>
    <property type="molecule type" value="Genomic_DNA"/>
</dbReference>
<proteinExistence type="predicted"/>
<protein>
    <submittedName>
        <fullName evidence="2">Uncharacterized protein</fullName>
    </submittedName>
</protein>
<keyword evidence="3" id="KW-1185">Reference proteome</keyword>
<keyword evidence="1" id="KW-1133">Transmembrane helix</keyword>
<comment type="caution">
    <text evidence="2">The sequence shown here is derived from an EMBL/GenBank/DDBJ whole genome shotgun (WGS) entry which is preliminary data.</text>
</comment>
<gene>
    <name evidence="2" type="ORF">BN134_3268</name>
</gene>
<keyword evidence="1" id="KW-0812">Transmembrane</keyword>
<feature type="transmembrane region" description="Helical" evidence="1">
    <location>
        <begin position="21"/>
        <end position="39"/>
    </location>
</feature>
<evidence type="ECO:0000256" key="1">
    <source>
        <dbReference type="SAM" id="Phobius"/>
    </source>
</evidence>
<keyword evidence="1" id="KW-0472">Membrane</keyword>
<dbReference type="Proteomes" id="UP000009342">
    <property type="component" value="Unassembled WGS sequence"/>
</dbReference>